<evidence type="ECO:0000313" key="2">
    <source>
        <dbReference type="EMBL" id="QHT27400.1"/>
    </source>
</evidence>
<accession>A0A6C0EG64</accession>
<organism evidence="2">
    <name type="scientific">viral metagenome</name>
    <dbReference type="NCBI Taxonomy" id="1070528"/>
    <lineage>
        <taxon>unclassified sequences</taxon>
        <taxon>metagenomes</taxon>
        <taxon>organismal metagenomes</taxon>
    </lineage>
</organism>
<protein>
    <submittedName>
        <fullName evidence="2">Uncharacterized protein</fullName>
    </submittedName>
</protein>
<reference evidence="2" key="1">
    <citation type="journal article" date="2020" name="Nature">
        <title>Giant virus diversity and host interactions through global metagenomics.</title>
        <authorList>
            <person name="Schulz F."/>
            <person name="Roux S."/>
            <person name="Paez-Espino D."/>
            <person name="Jungbluth S."/>
            <person name="Walsh D.A."/>
            <person name="Denef V.J."/>
            <person name="McMahon K.D."/>
            <person name="Konstantinidis K.T."/>
            <person name="Eloe-Fadrosh E.A."/>
            <person name="Kyrpides N.C."/>
            <person name="Woyke T."/>
        </authorList>
    </citation>
    <scope>NUCLEOTIDE SEQUENCE</scope>
    <source>
        <strain evidence="2">GVMAG-M-3300023179-33</strain>
    </source>
</reference>
<evidence type="ECO:0000256" key="1">
    <source>
        <dbReference type="SAM" id="Phobius"/>
    </source>
</evidence>
<dbReference type="AlphaFoldDB" id="A0A6C0EG64"/>
<dbReference type="EMBL" id="MN739822">
    <property type="protein sequence ID" value="QHT27400.1"/>
    <property type="molecule type" value="Genomic_DNA"/>
</dbReference>
<feature type="transmembrane region" description="Helical" evidence="1">
    <location>
        <begin position="117"/>
        <end position="141"/>
    </location>
</feature>
<proteinExistence type="predicted"/>
<keyword evidence="1" id="KW-0472">Membrane</keyword>
<feature type="transmembrane region" description="Helical" evidence="1">
    <location>
        <begin position="64"/>
        <end position="82"/>
    </location>
</feature>
<feature type="transmembrane region" description="Helical" evidence="1">
    <location>
        <begin position="150"/>
        <end position="167"/>
    </location>
</feature>
<feature type="transmembrane region" description="Helical" evidence="1">
    <location>
        <begin position="89"/>
        <end position="111"/>
    </location>
</feature>
<keyword evidence="1" id="KW-0812">Transmembrane</keyword>
<feature type="transmembrane region" description="Helical" evidence="1">
    <location>
        <begin position="12"/>
        <end position="31"/>
    </location>
</feature>
<sequence length="185" mass="22544">MFIIYIIMKIDYKHVLVFCLIFMIFQYILLISELNSYMNMVSYIQSYKLNGYKNLENNFTFKNIMLYSIAYILFVYFCYYYIVLTKKSILEGFLFISFITALWDICLFSLFDKAVKYYPLLLYDIFIVAGLCMVISQYILYNYYDILKKYIPLLFVFYILTMVWFFYEIYKYNPDLSNIKGIVIF</sequence>
<name>A0A6C0EG64_9ZZZZ</name>
<keyword evidence="1" id="KW-1133">Transmembrane helix</keyword>